<dbReference type="STRING" id="1489064.WH96_10790"/>
<reference evidence="3 4" key="1">
    <citation type="submission" date="2015-03" db="EMBL/GenBank/DDBJ databases">
        <title>Genome Sequence of Kiloniella spongiae MEBiC09566, isolated from a marine sponge.</title>
        <authorList>
            <person name="Shao Z."/>
            <person name="Wang L."/>
            <person name="Li X."/>
        </authorList>
    </citation>
    <scope>NUCLEOTIDE SEQUENCE [LARGE SCALE GENOMIC DNA]</scope>
    <source>
        <strain evidence="3 4">MEBiC09566</strain>
    </source>
</reference>
<organism evidence="3 4">
    <name type="scientific">Kiloniella spongiae</name>
    <dbReference type="NCBI Taxonomy" id="1489064"/>
    <lineage>
        <taxon>Bacteria</taxon>
        <taxon>Pseudomonadati</taxon>
        <taxon>Pseudomonadota</taxon>
        <taxon>Alphaproteobacteria</taxon>
        <taxon>Rhodospirillales</taxon>
        <taxon>Kiloniellaceae</taxon>
        <taxon>Kiloniella</taxon>
    </lineage>
</organism>
<dbReference type="SUPFAM" id="SSF51197">
    <property type="entry name" value="Clavaminate synthase-like"/>
    <property type="match status" value="1"/>
</dbReference>
<proteinExistence type="predicted"/>
<dbReference type="Pfam" id="PF05721">
    <property type="entry name" value="PhyH"/>
    <property type="match status" value="1"/>
</dbReference>
<dbReference type="EMBL" id="LAQL01000006">
    <property type="protein sequence ID" value="KLN61051.1"/>
    <property type="molecule type" value="Genomic_DNA"/>
</dbReference>
<keyword evidence="3" id="KW-0560">Oxidoreductase</keyword>
<dbReference type="GO" id="GO:0016706">
    <property type="term" value="F:2-oxoglutarate-dependent dioxygenase activity"/>
    <property type="evidence" value="ECO:0007669"/>
    <property type="project" value="UniProtKB-ARBA"/>
</dbReference>
<evidence type="ECO:0000256" key="2">
    <source>
        <dbReference type="ARBA" id="ARBA00023004"/>
    </source>
</evidence>
<keyword evidence="1" id="KW-0479">Metal-binding</keyword>
<evidence type="ECO:0000256" key="1">
    <source>
        <dbReference type="ARBA" id="ARBA00022723"/>
    </source>
</evidence>
<evidence type="ECO:0000313" key="4">
    <source>
        <dbReference type="Proteomes" id="UP000035444"/>
    </source>
</evidence>
<name>A0A0H2MFS0_9PROT</name>
<dbReference type="GO" id="GO:0005506">
    <property type="term" value="F:iron ion binding"/>
    <property type="evidence" value="ECO:0007669"/>
    <property type="project" value="UniProtKB-ARBA"/>
</dbReference>
<dbReference type="AlphaFoldDB" id="A0A0H2MFS0"/>
<protein>
    <submittedName>
        <fullName evidence="3">Phytanoyl-CoA dioxygenase</fullName>
    </submittedName>
</protein>
<dbReference type="Gene3D" id="2.60.120.620">
    <property type="entry name" value="q2cbj1_9rhob like domain"/>
    <property type="match status" value="1"/>
</dbReference>
<gene>
    <name evidence="3" type="ORF">WH96_10790</name>
</gene>
<accession>A0A0H2MFS0</accession>
<dbReference type="Proteomes" id="UP000035444">
    <property type="component" value="Unassembled WGS sequence"/>
</dbReference>
<dbReference type="PANTHER" id="PTHR20883">
    <property type="entry name" value="PHYTANOYL-COA DIOXYGENASE DOMAIN CONTAINING 1"/>
    <property type="match status" value="1"/>
</dbReference>
<keyword evidence="2" id="KW-0408">Iron</keyword>
<comment type="caution">
    <text evidence="3">The sequence shown here is derived from an EMBL/GenBank/DDBJ whole genome shotgun (WGS) entry which is preliminary data.</text>
</comment>
<dbReference type="PANTHER" id="PTHR20883:SF15">
    <property type="entry name" value="PHYTANOYL-COA DIOXYGENASE DOMAIN-CONTAINING PROTEIN 1"/>
    <property type="match status" value="1"/>
</dbReference>
<keyword evidence="4" id="KW-1185">Reference proteome</keyword>
<keyword evidence="3" id="KW-0223">Dioxygenase</keyword>
<evidence type="ECO:0000313" key="3">
    <source>
        <dbReference type="EMBL" id="KLN61051.1"/>
    </source>
</evidence>
<dbReference type="PATRIC" id="fig|1489064.4.peg.3459"/>
<dbReference type="InterPro" id="IPR008775">
    <property type="entry name" value="Phytyl_CoA_dOase-like"/>
</dbReference>
<sequence>MKQFFDDNGVLVLEDFVSKVACEKLMAQAGAIVDAFDPDEFRAVFSTTNKSHEGNEYFEKSGDKIRCFFEEGAFDADGSLKQDKALSINKIGHAQHDLDPVFSDFSRNPDLAQVAKDLGMAQPLLSQSMYIFKQPRIGGEVICHQDSTFLYTEPHSCIGMWFAMEDATLENGCMWGLPGHHKSPLKKRHYRNAEGKLVTEKLNDTAWPEEDRVPLEVKQGSLIVLHGQLPHLSGANTSDKSRQAYTLHLIDGACDYPDTNWLSRSPNMPFRGFEIDG</sequence>